<dbReference type="PANTHER" id="PTHR24421:SF63">
    <property type="entry name" value="SENSOR HISTIDINE KINASE DESK"/>
    <property type="match status" value="1"/>
</dbReference>
<dbReference type="AlphaFoldDB" id="A0A0T6LPH9"/>
<feature type="transmembrane region" description="Helical" evidence="5">
    <location>
        <begin position="138"/>
        <end position="159"/>
    </location>
</feature>
<dbReference type="OrthoDB" id="5241784at2"/>
<feature type="transmembrane region" description="Helical" evidence="5">
    <location>
        <begin position="39"/>
        <end position="61"/>
    </location>
</feature>
<name>A0A0T6LPH9_WENVI</name>
<dbReference type="InterPro" id="IPR050482">
    <property type="entry name" value="Sensor_HK_TwoCompSys"/>
</dbReference>
<dbReference type="GO" id="GO:0000155">
    <property type="term" value="F:phosphorelay sensor kinase activity"/>
    <property type="evidence" value="ECO:0007669"/>
    <property type="project" value="InterPro"/>
</dbReference>
<dbReference type="GO" id="GO:0046983">
    <property type="term" value="F:protein dimerization activity"/>
    <property type="evidence" value="ECO:0007669"/>
    <property type="project" value="InterPro"/>
</dbReference>
<dbReference type="SUPFAM" id="SSF55874">
    <property type="entry name" value="ATPase domain of HSP90 chaperone/DNA topoisomerase II/histidine kinase"/>
    <property type="match status" value="1"/>
</dbReference>
<evidence type="ECO:0000259" key="6">
    <source>
        <dbReference type="Pfam" id="PF07730"/>
    </source>
</evidence>
<dbReference type="STRING" id="76728.AQ490_05215"/>
<dbReference type="Gene3D" id="3.30.565.10">
    <property type="entry name" value="Histidine kinase-like ATPase, C-terminal domain"/>
    <property type="match status" value="1"/>
</dbReference>
<evidence type="ECO:0000256" key="5">
    <source>
        <dbReference type="SAM" id="Phobius"/>
    </source>
</evidence>
<organism evidence="7 8">
    <name type="scientific">Wenjunlia vitaminophila</name>
    <name type="common">Streptomyces vitaminophilus</name>
    <dbReference type="NCBI Taxonomy" id="76728"/>
    <lineage>
        <taxon>Bacteria</taxon>
        <taxon>Bacillati</taxon>
        <taxon>Actinomycetota</taxon>
        <taxon>Actinomycetes</taxon>
        <taxon>Kitasatosporales</taxon>
        <taxon>Streptomycetaceae</taxon>
        <taxon>Wenjunlia</taxon>
    </lineage>
</organism>
<keyword evidence="3" id="KW-0902">Two-component regulatory system</keyword>
<feature type="region of interest" description="Disordered" evidence="4">
    <location>
        <begin position="373"/>
        <end position="408"/>
    </location>
</feature>
<accession>A0A0T6LPH9</accession>
<dbReference type="CDD" id="cd16917">
    <property type="entry name" value="HATPase_UhpB-NarQ-NarX-like"/>
    <property type="match status" value="1"/>
</dbReference>
<feature type="compositionally biased region" description="Low complexity" evidence="4">
    <location>
        <begin position="377"/>
        <end position="388"/>
    </location>
</feature>
<evidence type="ECO:0000256" key="1">
    <source>
        <dbReference type="ARBA" id="ARBA00022679"/>
    </source>
</evidence>
<dbReference type="RefSeq" id="WP_018383361.1">
    <property type="nucleotide sequence ID" value="NZ_LLZU01000035.1"/>
</dbReference>
<evidence type="ECO:0000256" key="4">
    <source>
        <dbReference type="SAM" id="MobiDB-lite"/>
    </source>
</evidence>
<evidence type="ECO:0000256" key="2">
    <source>
        <dbReference type="ARBA" id="ARBA00022777"/>
    </source>
</evidence>
<feature type="transmembrane region" description="Helical" evidence="5">
    <location>
        <begin position="112"/>
        <end position="132"/>
    </location>
</feature>
<keyword evidence="5" id="KW-0472">Membrane</keyword>
<keyword evidence="1" id="KW-0808">Transferase</keyword>
<feature type="transmembrane region" description="Helical" evidence="5">
    <location>
        <begin position="12"/>
        <end position="32"/>
    </location>
</feature>
<evidence type="ECO:0000313" key="7">
    <source>
        <dbReference type="EMBL" id="KRV47775.1"/>
    </source>
</evidence>
<keyword evidence="5" id="KW-0812">Transmembrane</keyword>
<keyword evidence="5" id="KW-1133">Transmembrane helix</keyword>
<dbReference type="Gene3D" id="1.20.5.1930">
    <property type="match status" value="1"/>
</dbReference>
<reference evidence="7 8" key="1">
    <citation type="submission" date="2015-10" db="EMBL/GenBank/DDBJ databases">
        <title>Draft genome sequence of pyrrolomycin-producing Streptomyces vitaminophilus.</title>
        <authorList>
            <person name="Graham D.E."/>
            <person name="Mahan K.M."/>
            <person name="Klingeman D.M."/>
            <person name="Hettich R.L."/>
            <person name="Parry R.J."/>
        </authorList>
    </citation>
    <scope>NUCLEOTIDE SEQUENCE [LARGE SCALE GENOMIC DNA]</scope>
    <source>
        <strain evidence="7 8">ATCC 31673</strain>
    </source>
</reference>
<dbReference type="Pfam" id="PF07730">
    <property type="entry name" value="HisKA_3"/>
    <property type="match status" value="1"/>
</dbReference>
<dbReference type="GO" id="GO:0016020">
    <property type="term" value="C:membrane"/>
    <property type="evidence" value="ECO:0007669"/>
    <property type="project" value="InterPro"/>
</dbReference>
<comment type="caution">
    <text evidence="7">The sequence shown here is derived from an EMBL/GenBank/DDBJ whole genome shotgun (WGS) entry which is preliminary data.</text>
</comment>
<proteinExistence type="predicted"/>
<dbReference type="InterPro" id="IPR036890">
    <property type="entry name" value="HATPase_C_sf"/>
</dbReference>
<evidence type="ECO:0000256" key="3">
    <source>
        <dbReference type="ARBA" id="ARBA00023012"/>
    </source>
</evidence>
<keyword evidence="8" id="KW-1185">Reference proteome</keyword>
<dbReference type="PANTHER" id="PTHR24421">
    <property type="entry name" value="NITRATE/NITRITE SENSOR PROTEIN NARX-RELATED"/>
    <property type="match status" value="1"/>
</dbReference>
<evidence type="ECO:0000313" key="8">
    <source>
        <dbReference type="Proteomes" id="UP000050867"/>
    </source>
</evidence>
<keyword evidence="2" id="KW-0418">Kinase</keyword>
<dbReference type="Proteomes" id="UP000050867">
    <property type="component" value="Unassembled WGS sequence"/>
</dbReference>
<dbReference type="eggNOG" id="COG4585">
    <property type="taxonomic scope" value="Bacteria"/>
</dbReference>
<protein>
    <recommendedName>
        <fullName evidence="6">Signal transduction histidine kinase subgroup 3 dimerisation and phosphoacceptor domain-containing protein</fullName>
    </recommendedName>
</protein>
<dbReference type="InterPro" id="IPR011712">
    <property type="entry name" value="Sig_transdc_His_kin_sub3_dim/P"/>
</dbReference>
<dbReference type="EMBL" id="LLZU01000035">
    <property type="protein sequence ID" value="KRV47775.1"/>
    <property type="molecule type" value="Genomic_DNA"/>
</dbReference>
<feature type="transmembrane region" description="Helical" evidence="5">
    <location>
        <begin position="81"/>
        <end position="100"/>
    </location>
</feature>
<sequence>MSPRAELAPQFAMTIVAVMIIGSPIAAVFNLLQRQPSLPVAAAGTGTLLVLTALQLSHLAWHDHTARHRWGPPTFLAEIVLVYSPFLWVDNGWVGAPYFLAASALLVLPRRVAWPVFGLVSVSIPVIHRLLGASLYDATYYLVSTPALGLAVFGLTRLAGLVKELYETRAELARLAVTQERLRFARDLHDLLGYSLSAITLKSELVYRLADRHTARAKQELESVLVLSRQALADVRAVSSSYREMSLGAECTSARSILSAADIDVEIDVVTDEMSGPVNTVLATVLREGVTNLLRHSKAQHCEIRAVVLDGTARLSIVNDGVLPPVGDAQGRQGTGLENLAQRVKVLGGDLEAGLTEEGRFHLEAWVPLELCGEGSGPDSDGAAAGGEQRPAKGGGTSSDQDADHTAA</sequence>
<gene>
    <name evidence="7" type="ORF">AQ490_05215</name>
</gene>
<feature type="domain" description="Signal transduction histidine kinase subgroup 3 dimerisation and phosphoacceptor" evidence="6">
    <location>
        <begin position="180"/>
        <end position="246"/>
    </location>
</feature>